<comment type="caution">
    <text evidence="5">The sequence shown here is derived from an EMBL/GenBank/DDBJ whole genome shotgun (WGS) entry which is preliminary data.</text>
</comment>
<evidence type="ECO:0000256" key="2">
    <source>
        <dbReference type="ARBA" id="ARBA00022737"/>
    </source>
</evidence>
<dbReference type="PANTHER" id="PTHR11364">
    <property type="entry name" value="THIOSULFATE SULFERTANSFERASE"/>
    <property type="match status" value="1"/>
</dbReference>
<dbReference type="AlphaFoldDB" id="A0A0B2VVX9"/>
<dbReference type="Pfam" id="PF01391">
    <property type="entry name" value="Collagen"/>
    <property type="match status" value="1"/>
</dbReference>
<dbReference type="InterPro" id="IPR045078">
    <property type="entry name" value="TST/MPST-like"/>
</dbReference>
<dbReference type="OrthoDB" id="270167at2759"/>
<evidence type="ECO:0000313" key="5">
    <source>
        <dbReference type="EMBL" id="KHN85512.1"/>
    </source>
</evidence>
<evidence type="ECO:0000256" key="1">
    <source>
        <dbReference type="ARBA" id="ARBA00022679"/>
    </source>
</evidence>
<feature type="compositionally biased region" description="Gly residues" evidence="3">
    <location>
        <begin position="477"/>
        <end position="492"/>
    </location>
</feature>
<feature type="region of interest" description="Disordered" evidence="3">
    <location>
        <begin position="567"/>
        <end position="833"/>
    </location>
</feature>
<feature type="compositionally biased region" description="Gly residues" evidence="3">
    <location>
        <begin position="686"/>
        <end position="701"/>
    </location>
</feature>
<feature type="compositionally biased region" description="Gly residues" evidence="3">
    <location>
        <begin position="441"/>
        <end position="450"/>
    </location>
</feature>
<dbReference type="GO" id="GO:0004792">
    <property type="term" value="F:thiosulfate-cyanide sulfurtransferase activity"/>
    <property type="evidence" value="ECO:0007669"/>
    <property type="project" value="TreeGrafter"/>
</dbReference>
<dbReference type="Pfam" id="PF00581">
    <property type="entry name" value="Rhodanese"/>
    <property type="match status" value="2"/>
</dbReference>
<proteinExistence type="predicted"/>
<reference evidence="5 6" key="1">
    <citation type="submission" date="2014-11" db="EMBL/GenBank/DDBJ databases">
        <title>Genetic blueprint of the zoonotic pathogen Toxocara canis.</title>
        <authorList>
            <person name="Zhu X.-Q."/>
            <person name="Korhonen P.K."/>
            <person name="Cai H."/>
            <person name="Young N.D."/>
            <person name="Nejsum P."/>
            <person name="von Samson-Himmelstjerna G."/>
            <person name="Boag P.R."/>
            <person name="Tan P."/>
            <person name="Li Q."/>
            <person name="Min J."/>
            <person name="Yang Y."/>
            <person name="Wang X."/>
            <person name="Fang X."/>
            <person name="Hall R.S."/>
            <person name="Hofmann A."/>
            <person name="Sternberg P.W."/>
            <person name="Jex A.R."/>
            <person name="Gasser R.B."/>
        </authorList>
    </citation>
    <scope>NUCLEOTIDE SEQUENCE [LARGE SCALE GENOMIC DNA]</scope>
    <source>
        <strain evidence="5">PN_DK_2014</strain>
    </source>
</reference>
<protein>
    <submittedName>
        <fullName evidence="5">Putative thiosulfate sulfurtransferase</fullName>
    </submittedName>
</protein>
<accession>A0A0B2VVX9</accession>
<feature type="domain" description="Rhodanese" evidence="4">
    <location>
        <begin position="56"/>
        <end position="194"/>
    </location>
</feature>
<dbReference type="Gene3D" id="3.40.250.10">
    <property type="entry name" value="Rhodanese-like domain"/>
    <property type="match status" value="2"/>
</dbReference>
<feature type="compositionally biased region" description="Polar residues" evidence="3">
    <location>
        <begin position="658"/>
        <end position="667"/>
    </location>
</feature>
<keyword evidence="1 5" id="KW-0808">Transferase</keyword>
<keyword evidence="2" id="KW-0677">Repeat</keyword>
<feature type="compositionally biased region" description="Basic and acidic residues" evidence="3">
    <location>
        <begin position="567"/>
        <end position="590"/>
    </location>
</feature>
<dbReference type="GO" id="GO:0005739">
    <property type="term" value="C:mitochondrion"/>
    <property type="evidence" value="ECO:0007669"/>
    <property type="project" value="TreeGrafter"/>
</dbReference>
<keyword evidence="6" id="KW-1185">Reference proteome</keyword>
<dbReference type="CDD" id="cd01448">
    <property type="entry name" value="TST_Repeat_1"/>
    <property type="match status" value="1"/>
</dbReference>
<dbReference type="EMBL" id="JPKZ01000761">
    <property type="protein sequence ID" value="KHN85512.1"/>
    <property type="molecule type" value="Genomic_DNA"/>
</dbReference>
<dbReference type="PANTHER" id="PTHR11364:SF7">
    <property type="entry name" value="THIOSULFATE SULFURTRANSFERASE MPST-1-RELATED"/>
    <property type="match status" value="1"/>
</dbReference>
<dbReference type="InterPro" id="IPR001763">
    <property type="entry name" value="Rhodanese-like_dom"/>
</dbReference>
<organism evidence="5 6">
    <name type="scientific">Toxocara canis</name>
    <name type="common">Canine roundworm</name>
    <dbReference type="NCBI Taxonomy" id="6265"/>
    <lineage>
        <taxon>Eukaryota</taxon>
        <taxon>Metazoa</taxon>
        <taxon>Ecdysozoa</taxon>
        <taxon>Nematoda</taxon>
        <taxon>Chromadorea</taxon>
        <taxon>Rhabditida</taxon>
        <taxon>Spirurina</taxon>
        <taxon>Ascaridomorpha</taxon>
        <taxon>Ascaridoidea</taxon>
        <taxon>Toxocaridae</taxon>
        <taxon>Toxocara</taxon>
    </lineage>
</organism>
<dbReference type="InterPro" id="IPR008160">
    <property type="entry name" value="Collagen"/>
</dbReference>
<dbReference type="InterPro" id="IPR036873">
    <property type="entry name" value="Rhodanese-like_dom_sf"/>
</dbReference>
<dbReference type="PROSITE" id="PS50206">
    <property type="entry name" value="RHODANESE_3"/>
    <property type="match status" value="2"/>
</dbReference>
<name>A0A0B2VVX9_TOXCA</name>
<sequence>MVVNLGVNRFFLYGLFNHLGEFARGYVASSFRRRATTMASSASSLVSVNELKNLVKNGEVKIVDATFAVDPKPDWKKFKHDYYGKFDKLLRDFVRDDYVKKHIHGAVHFNMDIAMYVGEFQRYALYPPKIFEKYVRLLGISNGDHVIVYGRGPLAGMLFSSKVWWLLKYYGLGNVQVLNGGLAAWIAAGNTVDDERVVVKEGNFTAKVNPQMLITFEELERKGADGKALIDKLDTINFFDARPRAMFTGENPQKFASSGEFTGFHLAGAKNLPSPEMVDENGIKPVAELEKVLSKAGYVKGKQTITSCALGVQGALANLALSTLGINDVQLYHGSLTEMALRDPSRISGNFADEYGAQRSKVAGYEEGSKKRKECPAGRSGKPGYPGIKGPDAVDGIPGRPGKNGEEYPIIGARAECSPCPPGQAGRVGYKGKRGPKGPPGIKGGIGSPGLSGQLGDVGEDGDYGPEGEQGLAGQKGAPGRGGAAYGRGPRGPKGELGDVGEAGYAGAKGDRGDTGPRGIMFLNSTIRNEREWNIEVHKRVGPALVPSEHRTFNSIYIHDPDLEETKESKEERVTRVNKADEDEKDRKEIQEEEVIGADGEYCPCPARPINTPGGGAGEYGSQLPQSGVGYGGYGQREQKKPPSVRPKSAPRTDSYGGENSYTVRVTNGNGRMGNGRGRKPSEGNSGYGGVTNGYGEGGGLQVANPSGNGYGGGGLQVANPSGNGYGGGGLQVANPSGNGYGEEDGSRGRGENGNYRRGSEAGNSRGKDVYGEDSGILPKASNGHYEYLSKPGIGRYTEGGNVNKGADYYGADDTEQTNGEARGGYGQEAEVR</sequence>
<evidence type="ECO:0000313" key="6">
    <source>
        <dbReference type="Proteomes" id="UP000031036"/>
    </source>
</evidence>
<gene>
    <name evidence="5" type="ORF">Tcan_13304</name>
</gene>
<evidence type="ECO:0000256" key="3">
    <source>
        <dbReference type="SAM" id="MobiDB-lite"/>
    </source>
</evidence>
<feature type="region of interest" description="Disordered" evidence="3">
    <location>
        <begin position="361"/>
        <end position="407"/>
    </location>
</feature>
<dbReference type="SMART" id="SM00450">
    <property type="entry name" value="RHOD"/>
    <property type="match status" value="2"/>
</dbReference>
<feature type="region of interest" description="Disordered" evidence="3">
    <location>
        <begin position="423"/>
        <end position="518"/>
    </location>
</feature>
<dbReference type="Proteomes" id="UP000031036">
    <property type="component" value="Unassembled WGS sequence"/>
</dbReference>
<dbReference type="SUPFAM" id="SSF52821">
    <property type="entry name" value="Rhodanese/Cell cycle control phosphatase"/>
    <property type="match status" value="2"/>
</dbReference>
<feature type="domain" description="Rhodanese" evidence="4">
    <location>
        <begin position="232"/>
        <end position="348"/>
    </location>
</feature>
<dbReference type="STRING" id="6265.A0A0B2VVX9"/>
<evidence type="ECO:0000259" key="4">
    <source>
        <dbReference type="PROSITE" id="PS50206"/>
    </source>
</evidence>